<keyword evidence="10" id="KW-0175">Coiled coil</keyword>
<dbReference type="FunFam" id="3.30.70.330:FF:000247">
    <property type="entry name" value="Multiple RNA-binding domain-containing protein 1"/>
    <property type="match status" value="1"/>
</dbReference>
<dbReference type="PROSITE" id="PS50102">
    <property type="entry name" value="RRM"/>
    <property type="match status" value="5"/>
</dbReference>
<protein>
    <recommendedName>
        <fullName evidence="3">Multiple RNA-binding domain-containing protein 1</fullName>
    </recommendedName>
</protein>
<keyword evidence="5" id="KW-0677">Repeat</keyword>
<evidence type="ECO:0000256" key="11">
    <source>
        <dbReference type="SAM" id="MobiDB-lite"/>
    </source>
</evidence>
<dbReference type="SMART" id="SM00361">
    <property type="entry name" value="RRM_1"/>
    <property type="match status" value="2"/>
</dbReference>
<evidence type="ECO:0000313" key="14">
    <source>
        <dbReference type="Proteomes" id="UP001152885"/>
    </source>
</evidence>
<keyword evidence="8" id="KW-0687">Ribonucleoprotein</keyword>
<reference evidence="13" key="1">
    <citation type="submission" date="2022-12" db="EMBL/GenBank/DDBJ databases">
        <authorList>
            <person name="Brejova B."/>
        </authorList>
    </citation>
    <scope>NUCLEOTIDE SEQUENCE</scope>
</reference>
<dbReference type="CDD" id="cd12320">
    <property type="entry name" value="RRM6_RBM19_RRM5_MRD1"/>
    <property type="match status" value="1"/>
</dbReference>
<evidence type="ECO:0000256" key="3">
    <source>
        <dbReference type="ARBA" id="ARBA00013428"/>
    </source>
</evidence>
<keyword evidence="6 9" id="KW-0694">RNA-binding</keyword>
<proteinExistence type="inferred from homology"/>
<feature type="domain" description="RRM" evidence="12">
    <location>
        <begin position="472"/>
        <end position="544"/>
    </location>
</feature>
<sequence length="810" mass="92164">MSRIIVKGLPKYYTEDKLREFFSKEGDVTDVKLVKKKNGESRRFAFIGYKTEDSAKNAAKFFNKAFIDTARIEVELAKSFSDPNVPVSFKVQRRRDEEKLKRKQEQLLEQEERAKERKKQKIKPTSEIDGEIANNPKLREYMETMKPSHQVKSWANDAIADGQGGPSNKVLEDALNEEPSNEIKKPEVIEAQENESDDEYNDFNEKVEDEEEDEEEEEMIPLAGVPEDTIAKDENVSDMDWLKARSIRIKENGEKAEETEKVEEIKPIEELKVRESDFDKSINKIQETGRLFIRNISYDASDQEFRSLFERYGPLEEVHIAIDTRTGKSKGFVYVQFVKSDDAVEAFNALDKEIFQGRLLHILPADKKKDHRLDEFDLKNLPLKKQRELKKKAQAAKTQFSWNSLYMNNDAVLDSVASKLGITKSQLIDPENSNSAVKQALAEAHVIGDVRKFFEDRGVDLTSFNKKERDDKIILIKNFPFDTTIEELGELFSTYGQIKRKIMPPAGTIAIIEFRDSPSARAAFTKLSYKRFKTSILYLEKGPKDLFTGEPTKDEYVQIQQPSDVVEAVSAKDILDTKDDDEDDVQGPTVSIFVKNLNFSTTAQELSALFKPLSGFVVATVKTKPDPKNSGKTLSMGFGFVEFKTKEQANIAISSLDGHVLQGHKLQLKISHKQGGTTTAKKAKSSKIIVKNLPFEATRKDILELFGAFGQLKSVRVPKKFDQSARGFAFVEFNLAKEAENAMNHLEGVHLLGRRLVMQYAEQDSEDVELEIEKMTQKVKRQVETQNIAAARLTGKGKINLQEKDEFDLE</sequence>
<comment type="similarity">
    <text evidence="2">Belongs to the RRM MRD1 family.</text>
</comment>
<dbReference type="GO" id="GO:0003729">
    <property type="term" value="F:mRNA binding"/>
    <property type="evidence" value="ECO:0007669"/>
    <property type="project" value="TreeGrafter"/>
</dbReference>
<dbReference type="SUPFAM" id="SSF54928">
    <property type="entry name" value="RNA-binding domain, RBD"/>
    <property type="match status" value="3"/>
</dbReference>
<feature type="domain" description="RRM" evidence="12">
    <location>
        <begin position="686"/>
        <end position="763"/>
    </location>
</feature>
<accession>A0A9W4XAS7</accession>
<comment type="subcellular location">
    <subcellularLocation>
        <location evidence="1">Nucleus</location>
    </subcellularLocation>
</comment>
<feature type="domain" description="RRM" evidence="12">
    <location>
        <begin position="289"/>
        <end position="367"/>
    </location>
</feature>
<dbReference type="CDD" id="cd12565">
    <property type="entry name" value="RRM1_MRD1"/>
    <property type="match status" value="1"/>
</dbReference>
<evidence type="ECO:0000256" key="9">
    <source>
        <dbReference type="PROSITE-ProRule" id="PRU00176"/>
    </source>
</evidence>
<feature type="compositionally biased region" description="Acidic residues" evidence="11">
    <location>
        <begin position="190"/>
        <end position="203"/>
    </location>
</feature>
<dbReference type="GO" id="GO:1990904">
    <property type="term" value="C:ribonucleoprotein complex"/>
    <property type="evidence" value="ECO:0007669"/>
    <property type="project" value="UniProtKB-KW"/>
</dbReference>
<evidence type="ECO:0000256" key="8">
    <source>
        <dbReference type="ARBA" id="ARBA00023274"/>
    </source>
</evidence>
<dbReference type="InterPro" id="IPR012677">
    <property type="entry name" value="Nucleotide-bd_a/b_plait_sf"/>
</dbReference>
<evidence type="ECO:0000256" key="5">
    <source>
        <dbReference type="ARBA" id="ARBA00022737"/>
    </source>
</evidence>
<dbReference type="CDD" id="cd12568">
    <property type="entry name" value="RRM3_MRD1"/>
    <property type="match status" value="1"/>
</dbReference>
<dbReference type="InterPro" id="IPR000504">
    <property type="entry name" value="RRM_dom"/>
</dbReference>
<dbReference type="GO" id="GO:0006364">
    <property type="term" value="P:rRNA processing"/>
    <property type="evidence" value="ECO:0007669"/>
    <property type="project" value="UniProtKB-KW"/>
</dbReference>
<dbReference type="Gene3D" id="3.30.70.330">
    <property type="match status" value="5"/>
</dbReference>
<dbReference type="InterPro" id="IPR035979">
    <property type="entry name" value="RBD_domain_sf"/>
</dbReference>
<name>A0A9W4XAS7_9ASCO</name>
<evidence type="ECO:0000256" key="4">
    <source>
        <dbReference type="ARBA" id="ARBA00022552"/>
    </source>
</evidence>
<dbReference type="FunFam" id="3.30.70.330:FF:000459">
    <property type="entry name" value="Multiple RNA-binding domain-containing protein 1"/>
    <property type="match status" value="1"/>
</dbReference>
<feature type="region of interest" description="Disordered" evidence="11">
    <location>
        <begin position="176"/>
        <end position="203"/>
    </location>
</feature>
<dbReference type="SMART" id="SM00360">
    <property type="entry name" value="RRM"/>
    <property type="match status" value="5"/>
</dbReference>
<evidence type="ECO:0000256" key="2">
    <source>
        <dbReference type="ARBA" id="ARBA00008033"/>
    </source>
</evidence>
<evidence type="ECO:0000256" key="7">
    <source>
        <dbReference type="ARBA" id="ARBA00023242"/>
    </source>
</evidence>
<feature type="domain" description="RRM" evidence="12">
    <location>
        <begin position="590"/>
        <end position="673"/>
    </location>
</feature>
<evidence type="ECO:0000259" key="12">
    <source>
        <dbReference type="PROSITE" id="PS50102"/>
    </source>
</evidence>
<feature type="coiled-coil region" evidence="10">
    <location>
        <begin position="758"/>
        <end position="785"/>
    </location>
</feature>
<dbReference type="EMBL" id="CANTUO010000003">
    <property type="protein sequence ID" value="CAI5758711.1"/>
    <property type="molecule type" value="Genomic_DNA"/>
</dbReference>
<evidence type="ECO:0000256" key="1">
    <source>
        <dbReference type="ARBA" id="ARBA00004123"/>
    </source>
</evidence>
<evidence type="ECO:0000313" key="13">
    <source>
        <dbReference type="EMBL" id="CAI5758711.1"/>
    </source>
</evidence>
<keyword evidence="14" id="KW-1185">Reference proteome</keyword>
<dbReference type="PANTHER" id="PTHR48039">
    <property type="entry name" value="RNA-BINDING MOTIF PROTEIN 14B"/>
    <property type="match status" value="1"/>
</dbReference>
<feature type="region of interest" description="Disordered" evidence="11">
    <location>
        <begin position="111"/>
        <end position="131"/>
    </location>
</feature>
<dbReference type="InterPro" id="IPR034482">
    <property type="entry name" value="Mrd1_RRM3"/>
</dbReference>
<feature type="domain" description="RRM" evidence="12">
    <location>
        <begin position="2"/>
        <end position="79"/>
    </location>
</feature>
<keyword evidence="7" id="KW-0539">Nucleus</keyword>
<evidence type="ECO:0000256" key="6">
    <source>
        <dbReference type="ARBA" id="ARBA00022884"/>
    </source>
</evidence>
<dbReference type="AlphaFoldDB" id="A0A9W4XAS7"/>
<gene>
    <name evidence="13" type="ORF">CANVERA_P3223</name>
</gene>
<dbReference type="Proteomes" id="UP001152885">
    <property type="component" value="Unassembled WGS sequence"/>
</dbReference>
<dbReference type="FunFam" id="3.30.70.330:FF:000452">
    <property type="entry name" value="Multiple RNA-binding domain-containing protein 1"/>
    <property type="match status" value="1"/>
</dbReference>
<evidence type="ECO:0000256" key="10">
    <source>
        <dbReference type="SAM" id="Coils"/>
    </source>
</evidence>
<organism evidence="13 14">
    <name type="scientific">Candida verbasci</name>
    <dbReference type="NCBI Taxonomy" id="1227364"/>
    <lineage>
        <taxon>Eukaryota</taxon>
        <taxon>Fungi</taxon>
        <taxon>Dikarya</taxon>
        <taxon>Ascomycota</taxon>
        <taxon>Saccharomycotina</taxon>
        <taxon>Pichiomycetes</taxon>
        <taxon>Debaryomycetaceae</taxon>
        <taxon>Candida/Lodderomyces clade</taxon>
        <taxon>Candida</taxon>
    </lineage>
</organism>
<keyword evidence="4" id="KW-0698">rRNA processing</keyword>
<dbReference type="InterPro" id="IPR051945">
    <property type="entry name" value="RRM_MRD1_RNA_proc_ribogen"/>
</dbReference>
<comment type="caution">
    <text evidence="13">The sequence shown here is derived from an EMBL/GenBank/DDBJ whole genome shotgun (WGS) entry which is preliminary data.</text>
</comment>
<dbReference type="PANTHER" id="PTHR48039:SF5">
    <property type="entry name" value="RNA-BINDING PROTEIN 28"/>
    <property type="match status" value="1"/>
</dbReference>
<dbReference type="Pfam" id="PF00076">
    <property type="entry name" value="RRM_1"/>
    <property type="match status" value="5"/>
</dbReference>
<dbReference type="InterPro" id="IPR003954">
    <property type="entry name" value="RRM_euk-type"/>
</dbReference>
<dbReference type="OrthoDB" id="439639at2759"/>
<dbReference type="GO" id="GO:0005730">
    <property type="term" value="C:nucleolus"/>
    <property type="evidence" value="ECO:0007669"/>
    <property type="project" value="TreeGrafter"/>
</dbReference>